<dbReference type="Gene3D" id="3.30.300.20">
    <property type="match status" value="1"/>
</dbReference>
<dbReference type="PANTHER" id="PTHR35368:SF1">
    <property type="entry name" value="HYDROPEROXIDE REDUCTASE"/>
    <property type="match status" value="1"/>
</dbReference>
<gene>
    <name evidence="1" type="ORF">SAMN06265379_108138</name>
</gene>
<dbReference type="InterPro" id="IPR003718">
    <property type="entry name" value="OsmC/Ohr_fam"/>
</dbReference>
<dbReference type="PANTHER" id="PTHR35368">
    <property type="entry name" value="HYDROPEROXIDE REDUCTASE"/>
    <property type="match status" value="1"/>
</dbReference>
<dbReference type="Pfam" id="PF02566">
    <property type="entry name" value="OsmC"/>
    <property type="match status" value="1"/>
</dbReference>
<dbReference type="OrthoDB" id="9791538at2"/>
<dbReference type="RefSeq" id="WP_142534181.1">
    <property type="nucleotide sequence ID" value="NZ_FXTB01000008.1"/>
</dbReference>
<keyword evidence="2" id="KW-1185">Reference proteome</keyword>
<dbReference type="InterPro" id="IPR052924">
    <property type="entry name" value="OsmC/Ohr_hydroprdx_reductase"/>
</dbReference>
<dbReference type="SUPFAM" id="SSF82784">
    <property type="entry name" value="OsmC-like"/>
    <property type="match status" value="1"/>
</dbReference>
<reference evidence="1 2" key="1">
    <citation type="submission" date="2017-05" db="EMBL/GenBank/DDBJ databases">
        <authorList>
            <person name="Varghese N."/>
            <person name="Submissions S."/>
        </authorList>
    </citation>
    <scope>NUCLEOTIDE SEQUENCE [LARGE SCALE GENOMIC DNA]</scope>
    <source>
        <strain evidence="1 2">DSM 27040</strain>
    </source>
</reference>
<organism evidence="1 2">
    <name type="scientific">Saccharicrinis carchari</name>
    <dbReference type="NCBI Taxonomy" id="1168039"/>
    <lineage>
        <taxon>Bacteria</taxon>
        <taxon>Pseudomonadati</taxon>
        <taxon>Bacteroidota</taxon>
        <taxon>Bacteroidia</taxon>
        <taxon>Marinilabiliales</taxon>
        <taxon>Marinilabiliaceae</taxon>
        <taxon>Saccharicrinis</taxon>
    </lineage>
</organism>
<dbReference type="Proteomes" id="UP000319040">
    <property type="component" value="Unassembled WGS sequence"/>
</dbReference>
<evidence type="ECO:0000313" key="1">
    <source>
        <dbReference type="EMBL" id="SMO81611.1"/>
    </source>
</evidence>
<dbReference type="EMBL" id="FXTB01000008">
    <property type="protein sequence ID" value="SMO81611.1"/>
    <property type="molecule type" value="Genomic_DNA"/>
</dbReference>
<dbReference type="InterPro" id="IPR015946">
    <property type="entry name" value="KH_dom-like_a/b"/>
</dbReference>
<accession>A0A521EDT1</accession>
<evidence type="ECO:0000313" key="2">
    <source>
        <dbReference type="Proteomes" id="UP000319040"/>
    </source>
</evidence>
<name>A0A521EDT1_SACCC</name>
<dbReference type="AlphaFoldDB" id="A0A521EDT1"/>
<dbReference type="InterPro" id="IPR036102">
    <property type="entry name" value="OsmC/Ohrsf"/>
</dbReference>
<proteinExistence type="predicted"/>
<sequence length="150" mass="16322">MSDLTFKIEGAAQSPTKFIANARQFKLTLDEPPELGGEDAGANPVEYLLAGYAGCLNVVAHLTARELGIKLEKLKIEIQGNLNPARFLGESNEERTGFKNIDVQFSPVTDAAPELIEEWISAIKNRCPVNDNLANPTPLSFNIVQEGVLV</sequence>
<protein>
    <submittedName>
        <fullName evidence="1">Uncharacterized OsmC-related protein</fullName>
    </submittedName>
</protein>